<dbReference type="AlphaFoldDB" id="A0A2T2X814"/>
<evidence type="ECO:0000313" key="3">
    <source>
        <dbReference type="Proteomes" id="UP000242699"/>
    </source>
</evidence>
<evidence type="ECO:0000256" key="1">
    <source>
        <dbReference type="SAM" id="MobiDB-lite"/>
    </source>
</evidence>
<evidence type="ECO:0000313" key="2">
    <source>
        <dbReference type="EMBL" id="PSR30597.1"/>
    </source>
</evidence>
<gene>
    <name evidence="2" type="ORF">C7B43_05830</name>
</gene>
<dbReference type="Proteomes" id="UP000242699">
    <property type="component" value="Unassembled WGS sequence"/>
</dbReference>
<feature type="region of interest" description="Disordered" evidence="1">
    <location>
        <begin position="1"/>
        <end position="51"/>
    </location>
</feature>
<accession>A0A2T2X814</accession>
<feature type="compositionally biased region" description="Polar residues" evidence="1">
    <location>
        <begin position="1"/>
        <end position="49"/>
    </location>
</feature>
<comment type="caution">
    <text evidence="2">The sequence shown here is derived from an EMBL/GenBank/DDBJ whole genome shotgun (WGS) entry which is preliminary data.</text>
</comment>
<sequence length="65" mass="6784">MLTDSLSNLSYTDPSQVVDLSTTGGPNSGVNRQFVPTGTLSKPNPTANSGGKIIQGEIDECIIVF</sequence>
<organism evidence="2 3">
    <name type="scientific">Sulfobacillus benefaciens</name>
    <dbReference type="NCBI Taxonomy" id="453960"/>
    <lineage>
        <taxon>Bacteria</taxon>
        <taxon>Bacillati</taxon>
        <taxon>Bacillota</taxon>
        <taxon>Clostridia</taxon>
        <taxon>Eubacteriales</taxon>
        <taxon>Clostridiales Family XVII. Incertae Sedis</taxon>
        <taxon>Sulfobacillus</taxon>
    </lineage>
</organism>
<name>A0A2T2X814_9FIRM</name>
<proteinExistence type="predicted"/>
<dbReference type="EMBL" id="PXYT01000009">
    <property type="protein sequence ID" value="PSR30597.1"/>
    <property type="molecule type" value="Genomic_DNA"/>
</dbReference>
<protein>
    <submittedName>
        <fullName evidence="2">Uncharacterized protein</fullName>
    </submittedName>
</protein>
<reference evidence="2 3" key="1">
    <citation type="journal article" date="2014" name="BMC Genomics">
        <title>Comparison of environmental and isolate Sulfobacillus genomes reveals diverse carbon, sulfur, nitrogen, and hydrogen metabolisms.</title>
        <authorList>
            <person name="Justice N.B."/>
            <person name="Norman A."/>
            <person name="Brown C.T."/>
            <person name="Singh A."/>
            <person name="Thomas B.C."/>
            <person name="Banfield J.F."/>
        </authorList>
    </citation>
    <scope>NUCLEOTIDE SEQUENCE [LARGE SCALE GENOMIC DNA]</scope>
    <source>
        <strain evidence="2">AMDSBA1</strain>
    </source>
</reference>